<accession>A0A0C9Z0K1</accession>
<keyword evidence="1" id="KW-0472">Membrane</keyword>
<reference evidence="3" key="2">
    <citation type="submission" date="2015-01" db="EMBL/GenBank/DDBJ databases">
        <title>Evolutionary Origins and Diversification of the Mycorrhizal Mutualists.</title>
        <authorList>
            <consortium name="DOE Joint Genome Institute"/>
            <consortium name="Mycorrhizal Genomics Consortium"/>
            <person name="Kohler A."/>
            <person name="Kuo A."/>
            <person name="Nagy L.G."/>
            <person name="Floudas D."/>
            <person name="Copeland A."/>
            <person name="Barry K.W."/>
            <person name="Cichocki N."/>
            <person name="Veneault-Fourrey C."/>
            <person name="LaButti K."/>
            <person name="Lindquist E.A."/>
            <person name="Lipzen A."/>
            <person name="Lundell T."/>
            <person name="Morin E."/>
            <person name="Murat C."/>
            <person name="Riley R."/>
            <person name="Ohm R."/>
            <person name="Sun H."/>
            <person name="Tunlid A."/>
            <person name="Henrissat B."/>
            <person name="Grigoriev I.V."/>
            <person name="Hibbett D.S."/>
            <person name="Martin F."/>
        </authorList>
    </citation>
    <scope>NUCLEOTIDE SEQUENCE [LARGE SCALE GENOMIC DNA]</scope>
    <source>
        <strain evidence="3">441</strain>
    </source>
</reference>
<protein>
    <submittedName>
        <fullName evidence="2">Uncharacterized protein</fullName>
    </submittedName>
</protein>
<dbReference type="AlphaFoldDB" id="A0A0C9Z0K1"/>
<feature type="transmembrane region" description="Helical" evidence="1">
    <location>
        <begin position="32"/>
        <end position="55"/>
    </location>
</feature>
<proteinExistence type="predicted"/>
<dbReference type="HOGENOM" id="CLU_2074113_0_0_1"/>
<sequence length="118" mass="13475">MHPEHVPAVLHFSSISYTIPNGQVILKDVWGLAYYGLCFTACNIVMYAMNSVYIFRCVCFLCVREACCSFRWNREHDGEARFDSSRQLKSALSEICSWHSYCQILSNTNCTSKCPVTV</sequence>
<evidence type="ECO:0000313" key="3">
    <source>
        <dbReference type="Proteomes" id="UP000054018"/>
    </source>
</evidence>
<keyword evidence="1" id="KW-0812">Transmembrane</keyword>
<evidence type="ECO:0000313" key="2">
    <source>
        <dbReference type="EMBL" id="KIK19839.1"/>
    </source>
</evidence>
<organism evidence="2 3">
    <name type="scientific">Pisolithus microcarpus 441</name>
    <dbReference type="NCBI Taxonomy" id="765257"/>
    <lineage>
        <taxon>Eukaryota</taxon>
        <taxon>Fungi</taxon>
        <taxon>Dikarya</taxon>
        <taxon>Basidiomycota</taxon>
        <taxon>Agaricomycotina</taxon>
        <taxon>Agaricomycetes</taxon>
        <taxon>Agaricomycetidae</taxon>
        <taxon>Boletales</taxon>
        <taxon>Sclerodermatineae</taxon>
        <taxon>Pisolithaceae</taxon>
        <taxon>Pisolithus</taxon>
    </lineage>
</organism>
<keyword evidence="3" id="KW-1185">Reference proteome</keyword>
<dbReference type="Proteomes" id="UP000054018">
    <property type="component" value="Unassembled WGS sequence"/>
</dbReference>
<dbReference type="EMBL" id="KN833777">
    <property type="protein sequence ID" value="KIK19839.1"/>
    <property type="molecule type" value="Genomic_DNA"/>
</dbReference>
<gene>
    <name evidence="2" type="ORF">PISMIDRAFT_617303</name>
</gene>
<evidence type="ECO:0000256" key="1">
    <source>
        <dbReference type="SAM" id="Phobius"/>
    </source>
</evidence>
<dbReference type="OrthoDB" id="66620at2759"/>
<keyword evidence="1" id="KW-1133">Transmembrane helix</keyword>
<reference evidence="2 3" key="1">
    <citation type="submission" date="2014-04" db="EMBL/GenBank/DDBJ databases">
        <authorList>
            <consortium name="DOE Joint Genome Institute"/>
            <person name="Kuo A."/>
            <person name="Kohler A."/>
            <person name="Costa M.D."/>
            <person name="Nagy L.G."/>
            <person name="Floudas D."/>
            <person name="Copeland A."/>
            <person name="Barry K.W."/>
            <person name="Cichocki N."/>
            <person name="Veneault-Fourrey C."/>
            <person name="LaButti K."/>
            <person name="Lindquist E.A."/>
            <person name="Lipzen A."/>
            <person name="Lundell T."/>
            <person name="Morin E."/>
            <person name="Murat C."/>
            <person name="Sun H."/>
            <person name="Tunlid A."/>
            <person name="Henrissat B."/>
            <person name="Grigoriev I.V."/>
            <person name="Hibbett D.S."/>
            <person name="Martin F."/>
            <person name="Nordberg H.P."/>
            <person name="Cantor M.N."/>
            <person name="Hua S.X."/>
        </authorList>
    </citation>
    <scope>NUCLEOTIDE SEQUENCE [LARGE SCALE GENOMIC DNA]</scope>
    <source>
        <strain evidence="2 3">441</strain>
    </source>
</reference>
<name>A0A0C9Z0K1_9AGAM</name>